<dbReference type="Gene3D" id="3.90.226.10">
    <property type="entry name" value="2-enoyl-CoA Hydratase, Chain A, domain 1"/>
    <property type="match status" value="1"/>
</dbReference>
<comment type="subcellular location">
    <subcellularLocation>
        <location evidence="1">Peroxisome</location>
    </subcellularLocation>
</comment>
<dbReference type="AlphaFoldDB" id="A0AAN6PJ46"/>
<evidence type="ECO:0000313" key="7">
    <source>
        <dbReference type="Proteomes" id="UP001303115"/>
    </source>
</evidence>
<dbReference type="SUPFAM" id="SSF52096">
    <property type="entry name" value="ClpP/crotonase"/>
    <property type="match status" value="1"/>
</dbReference>
<dbReference type="InterPro" id="IPR051053">
    <property type="entry name" value="ECH/Chromodomain_protein"/>
</dbReference>
<dbReference type="Pfam" id="PF00378">
    <property type="entry name" value="ECH_1"/>
    <property type="match status" value="1"/>
</dbReference>
<name>A0AAN6PJ46_9PEZI</name>
<proteinExistence type="inferred from homology"/>
<reference evidence="7" key="1">
    <citation type="journal article" date="2023" name="Mol. Phylogenet. Evol.">
        <title>Genome-scale phylogeny and comparative genomics of the fungal order Sordariales.</title>
        <authorList>
            <person name="Hensen N."/>
            <person name="Bonometti L."/>
            <person name="Westerberg I."/>
            <person name="Brannstrom I.O."/>
            <person name="Guillou S."/>
            <person name="Cros-Aarteil S."/>
            <person name="Calhoun S."/>
            <person name="Haridas S."/>
            <person name="Kuo A."/>
            <person name="Mondo S."/>
            <person name="Pangilinan J."/>
            <person name="Riley R."/>
            <person name="LaButti K."/>
            <person name="Andreopoulos B."/>
            <person name="Lipzen A."/>
            <person name="Chen C."/>
            <person name="Yan M."/>
            <person name="Daum C."/>
            <person name="Ng V."/>
            <person name="Clum A."/>
            <person name="Steindorff A."/>
            <person name="Ohm R.A."/>
            <person name="Martin F."/>
            <person name="Silar P."/>
            <person name="Natvig D.O."/>
            <person name="Lalanne C."/>
            <person name="Gautier V."/>
            <person name="Ament-Velasquez S.L."/>
            <person name="Kruys A."/>
            <person name="Hutchinson M.I."/>
            <person name="Powell A.J."/>
            <person name="Barry K."/>
            <person name="Miller A.N."/>
            <person name="Grigoriev I.V."/>
            <person name="Debuchy R."/>
            <person name="Gladieux P."/>
            <person name="Hiltunen Thoren M."/>
            <person name="Johannesson H."/>
        </authorList>
    </citation>
    <scope>NUCLEOTIDE SEQUENCE [LARGE SCALE GENOMIC DNA]</scope>
    <source>
        <strain evidence="7">CBS 284.82</strain>
    </source>
</reference>
<accession>A0AAN6PJ46</accession>
<keyword evidence="5" id="KW-0413">Isomerase</keyword>
<dbReference type="InterPro" id="IPR001753">
    <property type="entry name" value="Enoyl-CoA_hydra/iso"/>
</dbReference>
<dbReference type="EMBL" id="MU854387">
    <property type="protein sequence ID" value="KAK4039959.1"/>
    <property type="molecule type" value="Genomic_DNA"/>
</dbReference>
<keyword evidence="7" id="KW-1185">Reference proteome</keyword>
<comment type="pathway">
    <text evidence="2">Lipid metabolism; fatty acid beta-oxidation.</text>
</comment>
<evidence type="ECO:0000256" key="4">
    <source>
        <dbReference type="ARBA" id="ARBA00023140"/>
    </source>
</evidence>
<dbReference type="GO" id="GO:0006635">
    <property type="term" value="P:fatty acid beta-oxidation"/>
    <property type="evidence" value="ECO:0007669"/>
    <property type="project" value="TreeGrafter"/>
</dbReference>
<dbReference type="GO" id="GO:0005782">
    <property type="term" value="C:peroxisomal matrix"/>
    <property type="evidence" value="ECO:0007669"/>
    <property type="project" value="TreeGrafter"/>
</dbReference>
<comment type="caution">
    <text evidence="6">The sequence shown here is derived from an EMBL/GenBank/DDBJ whole genome shotgun (WGS) entry which is preliminary data.</text>
</comment>
<dbReference type="InterPro" id="IPR029045">
    <property type="entry name" value="ClpP/crotonase-like_dom_sf"/>
</dbReference>
<evidence type="ECO:0000256" key="1">
    <source>
        <dbReference type="ARBA" id="ARBA00004275"/>
    </source>
</evidence>
<protein>
    <submittedName>
        <fullName evidence="6">ClpP/crotonase-like domain-containing protein</fullName>
    </submittedName>
</protein>
<dbReference type="PANTHER" id="PTHR43684:SF1">
    <property type="entry name" value="ENOYL-COA DELTA ISOMERASE 2"/>
    <property type="match status" value="1"/>
</dbReference>
<keyword evidence="4" id="KW-0576">Peroxisome</keyword>
<evidence type="ECO:0000313" key="6">
    <source>
        <dbReference type="EMBL" id="KAK4039959.1"/>
    </source>
</evidence>
<dbReference type="Proteomes" id="UP001303115">
    <property type="component" value="Unassembled WGS sequence"/>
</dbReference>
<sequence>MSSPISLEYRGRLAIITIDNPKKLNALDQSGYYDIAQALREIATHDEVFITLLIGKGRFFSAGADVSLSRPTPSQASAQAGSPHKFWLQSFVAFNLNITQAFYTHPKILVVGLNGPVVGLSAALVSCADFIYAAPHTFLLTPFSSLGLVTEGGASRALVQRLGIAKANEALIMSKRISCEELVGAGFVNKVFEECGKGEDERFRGLVLKEIEERLGEHLVGESLLGIKKLIRKPERDVMDAQNVAEVFGGLDRFVSGVPQEMFRQIATGAKKHKL</sequence>
<dbReference type="GO" id="GO:0004165">
    <property type="term" value="F:delta(3)-delta(2)-enoyl-CoA isomerase activity"/>
    <property type="evidence" value="ECO:0007669"/>
    <property type="project" value="UniProtKB-ARBA"/>
</dbReference>
<gene>
    <name evidence="6" type="ORF">C8A01DRAFT_36011</name>
</gene>
<evidence type="ECO:0000256" key="2">
    <source>
        <dbReference type="ARBA" id="ARBA00005005"/>
    </source>
</evidence>
<evidence type="ECO:0000256" key="5">
    <source>
        <dbReference type="ARBA" id="ARBA00023235"/>
    </source>
</evidence>
<organism evidence="6 7">
    <name type="scientific">Parachaetomium inaequale</name>
    <dbReference type="NCBI Taxonomy" id="2588326"/>
    <lineage>
        <taxon>Eukaryota</taxon>
        <taxon>Fungi</taxon>
        <taxon>Dikarya</taxon>
        <taxon>Ascomycota</taxon>
        <taxon>Pezizomycotina</taxon>
        <taxon>Sordariomycetes</taxon>
        <taxon>Sordariomycetidae</taxon>
        <taxon>Sordariales</taxon>
        <taxon>Chaetomiaceae</taxon>
        <taxon>Parachaetomium</taxon>
    </lineage>
</organism>
<evidence type="ECO:0000256" key="3">
    <source>
        <dbReference type="ARBA" id="ARBA00005254"/>
    </source>
</evidence>
<dbReference type="CDD" id="cd06558">
    <property type="entry name" value="crotonase-like"/>
    <property type="match status" value="1"/>
</dbReference>
<dbReference type="PANTHER" id="PTHR43684">
    <property type="match status" value="1"/>
</dbReference>
<comment type="similarity">
    <text evidence="3">Belongs to the enoyl-CoA hydratase/isomerase family.</text>
</comment>
<dbReference type="FunFam" id="3.90.226.10:FF:000048">
    <property type="entry name" value="3,2-trans-enoyl-CoA isomerase"/>
    <property type="match status" value="1"/>
</dbReference>